<dbReference type="GO" id="GO:0004722">
    <property type="term" value="F:protein serine/threonine phosphatase activity"/>
    <property type="evidence" value="ECO:0007669"/>
    <property type="project" value="UniProtKB-EC"/>
</dbReference>
<proteinExistence type="predicted"/>
<evidence type="ECO:0000313" key="1">
    <source>
        <dbReference type="EMBL" id="QFU98657.1"/>
    </source>
</evidence>
<dbReference type="Gene3D" id="3.60.21.10">
    <property type="match status" value="1"/>
</dbReference>
<dbReference type="RefSeq" id="WP_051136485.1">
    <property type="nucleotide sequence ID" value="NZ_BAABIH010000017.1"/>
</dbReference>
<dbReference type="Proteomes" id="UP000326702">
    <property type="component" value="Chromosome"/>
</dbReference>
<accession>A0A5P9QB45</accession>
<gene>
    <name evidence="1" type="ORF">KDY119_02176</name>
</gene>
<keyword evidence="2" id="KW-1185">Reference proteome</keyword>
<dbReference type="OrthoDB" id="9813918at2"/>
<dbReference type="EMBL" id="CP045529">
    <property type="protein sequence ID" value="QFU98657.1"/>
    <property type="molecule type" value="Genomic_DNA"/>
</dbReference>
<sequence length="79" mass="8602">MGSVGNPLDEPVPSYVVLSGELGSAEERPFGLEIVRVPYDVEAEVEVAHALGMPETAPWEVELCTGVYRGLRRNPPRPI</sequence>
<dbReference type="KEGG" id="lxl:KDY119_02176"/>
<name>A0A5P9QB45_9MICO</name>
<reference evidence="1 2" key="1">
    <citation type="submission" date="2019-10" db="EMBL/GenBank/DDBJ databases">
        <title>Genome sequence of Luteimicrobium xylanilyticum HY-24.</title>
        <authorList>
            <person name="Kim D.Y."/>
            <person name="Park H.-Y."/>
        </authorList>
    </citation>
    <scope>NUCLEOTIDE SEQUENCE [LARGE SCALE GENOMIC DNA]</scope>
    <source>
        <strain evidence="1 2">HY-24</strain>
    </source>
</reference>
<evidence type="ECO:0000313" key="2">
    <source>
        <dbReference type="Proteomes" id="UP000326702"/>
    </source>
</evidence>
<dbReference type="InterPro" id="IPR029052">
    <property type="entry name" value="Metallo-depent_PP-like"/>
</dbReference>
<protein>
    <submittedName>
        <fullName evidence="1">Protein-serine/threonine phosphatase</fullName>
        <ecNumber evidence="1">3.1.3.16</ecNumber>
    </submittedName>
</protein>
<organism evidence="1 2">
    <name type="scientific">Luteimicrobium xylanilyticum</name>
    <dbReference type="NCBI Taxonomy" id="1133546"/>
    <lineage>
        <taxon>Bacteria</taxon>
        <taxon>Bacillati</taxon>
        <taxon>Actinomycetota</taxon>
        <taxon>Actinomycetes</taxon>
        <taxon>Micrococcales</taxon>
        <taxon>Luteimicrobium</taxon>
    </lineage>
</organism>
<dbReference type="AlphaFoldDB" id="A0A5P9QB45"/>
<keyword evidence="1" id="KW-0378">Hydrolase</keyword>
<dbReference type="EC" id="3.1.3.16" evidence="1"/>